<feature type="transmembrane region" description="Helical" evidence="10">
    <location>
        <begin position="1001"/>
        <end position="1024"/>
    </location>
</feature>
<dbReference type="GO" id="GO:0016887">
    <property type="term" value="F:ATP hydrolysis activity"/>
    <property type="evidence" value="ECO:0007669"/>
    <property type="project" value="InterPro"/>
</dbReference>
<dbReference type="CDD" id="cd18606">
    <property type="entry name" value="ABC_6TM_YOR1_D2_like"/>
    <property type="match status" value="1"/>
</dbReference>
<dbReference type="InterPro" id="IPR017871">
    <property type="entry name" value="ABC_transporter-like_CS"/>
</dbReference>
<dbReference type="InterPro" id="IPR011527">
    <property type="entry name" value="ABC1_TM_dom"/>
</dbReference>
<dbReference type="GO" id="GO:0005886">
    <property type="term" value="C:plasma membrane"/>
    <property type="evidence" value="ECO:0007669"/>
    <property type="project" value="TreeGrafter"/>
</dbReference>
<dbReference type="GO" id="GO:0000329">
    <property type="term" value="C:fungal-type vacuole membrane"/>
    <property type="evidence" value="ECO:0007669"/>
    <property type="project" value="UniProtKB-ARBA"/>
</dbReference>
<keyword evidence="9 10" id="KW-0472">Membrane</keyword>
<keyword evidence="3" id="KW-0813">Transport</keyword>
<dbReference type="FunFam" id="3.40.50.300:FF:001750">
    <property type="entry name" value="ATP-binding cassette transporter"/>
    <property type="match status" value="1"/>
</dbReference>
<dbReference type="InterPro" id="IPR050173">
    <property type="entry name" value="ABC_transporter_C-like"/>
</dbReference>
<keyword evidence="7" id="KW-0067">ATP-binding</keyword>
<name>A0A1B2JC63_PICPA</name>
<dbReference type="Gene3D" id="1.20.1560.10">
    <property type="entry name" value="ABC transporter type 1, transmembrane domain"/>
    <property type="match status" value="2"/>
</dbReference>
<dbReference type="CDD" id="cd18597">
    <property type="entry name" value="ABC_6TM_YOR1_D1_like"/>
    <property type="match status" value="1"/>
</dbReference>
<feature type="domain" description="ABC transporter" evidence="11">
    <location>
        <begin position="1075"/>
        <end position="1306"/>
    </location>
</feature>
<dbReference type="InterPro" id="IPR036640">
    <property type="entry name" value="ABC1_TM_sf"/>
</dbReference>
<keyword evidence="5" id="KW-0677">Repeat</keyword>
<sequence length="1318" mass="148572">MGKEHDKDGDLVLKKRWLTPLLLNKKVPPVPDPSERKPYPLHKTNLVCRAGFWWLIPLLNKGYRRPLQPDDLYTLEDNESHFLKVEDMHDRFQYYFSRRLEKAYRNWENDGKKHTPFKYPDNLLFWTLLETFKYEYVKANTWKFLGDIATALTPLLSRELIKFVQMQPVLNSPVGKGIGYSFGIAALVLIRSFLQLHFFHDTGLTGAKVRALLTKLLLDKSFRLSDKSRNLYPQGKITSILGADLSRIDLAVTYFSFIWQFPVGLAIPIALLIVNIGVSALAGVAVLILTLLTVIASVKPLLKFRRKASVHTDARVKSLKEILYNMKIIKFYSWEIPYFNQVSEQRRKEMVQVLKLLFSRNVVTAISINSTTVSSAVAFLTMFGDRGMQSAADVFSSLQFFNVLSLQLVLLPMAFSTATDGYLGLKRLTEFLGAEEIYEDDEDDLSYNRSSSEKDMLPEDVALRVEKGNFSWPSFEPDQEDSVGLKDINLDVKKGEFLVITGLIGTGKSSLLAALSGQMKRKSGSVSHQGSLLLCGEPWIQNTTIRENIIFGQPFDEAKYWEVIKCCALSQDLDMLDHGDMTEIGERGITLSGGQKARINLARAVYNDRDILLLDDVLSAVDARVGKHIMDNCIMGLLHDKTRILATHQLSLISTADRICFLNGDGTIDVGTFEELSARNQNFTHLMVFNTNETPETEDKKKIEHEKVIQPNRNFTEKEGKTMVQESRSDSLSKWKVIPIFFKAGAERFPLLLLSVIIFTVVISGFLVVFCNVWLSYWVSYQFENLTNGQYIGIYILLTFMGVIMVILEFFFISYVVNKASQNLSLQGLKTLLHTPMSYLDVTPMGQILNRFTKDTDTVDNELADQLRLVVFGFSSIVAVLILCVVYLPWFAIAIPILVLFYCVMSNYYGASGKEMKRIENIERSFVYNNFNECLTGMNTIRAYGMVDTFLTKNTSLLNRMNEAYYLTVAGQRFLAANLHFIATIMTLLVALLAVTQSFSISASSTGLLLSYTLQITGLLMMLTKSLTMVQLQMTAIERLVECAIGLPQEAAYIKPGESEDDDNDGDNWLKRGEIEFDNVSIRYRPELPLVLKNISLRIASGQRIGICGRTGAGKSSIMTALYRINELASGHITIDDVDISTLGLHNLRKRLSIIPQDPILFKGTIRKNLDPFGQKTDEELKVAMINSGVPNDPKFDLDSQVTDGGGNFSNGERQLIALARATVRESKILILDEATSSVDYETDAKIQKTIATQFNDCTILCIAHRLKTILDYDNIVVVEKGEVAEYDTPSNLFNKHGIFRSMCDQSNISEGDFPTKR</sequence>
<keyword evidence="8 10" id="KW-1133">Transmembrane helix</keyword>
<feature type="transmembrane region" description="Helical" evidence="10">
    <location>
        <begin position="751"/>
        <end position="779"/>
    </location>
</feature>
<dbReference type="CDD" id="cd03250">
    <property type="entry name" value="ABCC_MRP_domain1"/>
    <property type="match status" value="1"/>
</dbReference>
<dbReference type="PROSITE" id="PS00211">
    <property type="entry name" value="ABC_TRANSPORTER_1"/>
    <property type="match status" value="1"/>
</dbReference>
<evidence type="ECO:0000259" key="12">
    <source>
        <dbReference type="PROSITE" id="PS50929"/>
    </source>
</evidence>
<gene>
    <name evidence="13" type="ORF">ATY40_BA7503124</name>
</gene>
<dbReference type="PROSITE" id="PS50929">
    <property type="entry name" value="ABC_TM1F"/>
    <property type="match status" value="2"/>
</dbReference>
<dbReference type="OrthoDB" id="6500128at2759"/>
<evidence type="ECO:0000256" key="10">
    <source>
        <dbReference type="SAM" id="Phobius"/>
    </source>
</evidence>
<dbReference type="SUPFAM" id="SSF52540">
    <property type="entry name" value="P-loop containing nucleoside triphosphate hydrolases"/>
    <property type="match status" value="2"/>
</dbReference>
<feature type="transmembrane region" description="Helical" evidence="10">
    <location>
        <begin position="357"/>
        <end position="380"/>
    </location>
</feature>
<dbReference type="FunFam" id="3.40.50.300:FF:000565">
    <property type="entry name" value="ABC bile acid transporter"/>
    <property type="match status" value="1"/>
</dbReference>
<protein>
    <submittedName>
        <fullName evidence="13">BA75_03124T0</fullName>
    </submittedName>
</protein>
<evidence type="ECO:0000256" key="3">
    <source>
        <dbReference type="ARBA" id="ARBA00022448"/>
    </source>
</evidence>
<dbReference type="PANTHER" id="PTHR24223:SF456">
    <property type="entry name" value="MULTIDRUG RESISTANCE-ASSOCIATED PROTEIN LETHAL(2)03659"/>
    <property type="match status" value="1"/>
</dbReference>
<evidence type="ECO:0000256" key="2">
    <source>
        <dbReference type="ARBA" id="ARBA00009726"/>
    </source>
</evidence>
<feature type="domain" description="ABC transporter" evidence="11">
    <location>
        <begin position="463"/>
        <end position="689"/>
    </location>
</feature>
<keyword evidence="14" id="KW-1185">Reference proteome</keyword>
<comment type="similarity">
    <text evidence="2">Belongs to the ABC transporter superfamily. ABCC family. Conjugate transporter (TC 3.A.1.208) subfamily.</text>
</comment>
<evidence type="ECO:0000313" key="14">
    <source>
        <dbReference type="Proteomes" id="UP000094565"/>
    </source>
</evidence>
<dbReference type="InterPro" id="IPR003439">
    <property type="entry name" value="ABC_transporter-like_ATP-bd"/>
</dbReference>
<dbReference type="Gene3D" id="3.40.50.300">
    <property type="entry name" value="P-loop containing nucleotide triphosphate hydrolases"/>
    <property type="match status" value="2"/>
</dbReference>
<dbReference type="Pfam" id="PF00664">
    <property type="entry name" value="ABC_membrane"/>
    <property type="match status" value="2"/>
</dbReference>
<feature type="transmembrane region" description="Helical" evidence="10">
    <location>
        <begin position="280"/>
        <end position="298"/>
    </location>
</feature>
<dbReference type="CDD" id="cd03244">
    <property type="entry name" value="ABCC_MRP_domain2"/>
    <property type="match status" value="1"/>
</dbReference>
<dbReference type="Proteomes" id="UP000094565">
    <property type="component" value="Chromosome 2"/>
</dbReference>
<dbReference type="GO" id="GO:0008559">
    <property type="term" value="F:ABC-type xenobiotic transporter activity"/>
    <property type="evidence" value="ECO:0007669"/>
    <property type="project" value="TreeGrafter"/>
</dbReference>
<evidence type="ECO:0000256" key="8">
    <source>
        <dbReference type="ARBA" id="ARBA00022989"/>
    </source>
</evidence>
<feature type="domain" description="ABC transmembrane type-1" evidence="12">
    <location>
        <begin position="756"/>
        <end position="1032"/>
    </location>
</feature>
<proteinExistence type="inferred from homology"/>
<evidence type="ECO:0000313" key="13">
    <source>
        <dbReference type="EMBL" id="ANZ75633.1"/>
    </source>
</evidence>
<accession>A0A1B2JC63</accession>
<dbReference type="FunFam" id="1.20.1560.10:FF:000013">
    <property type="entry name" value="ABC transporter C family member 2"/>
    <property type="match status" value="1"/>
</dbReference>
<dbReference type="SUPFAM" id="SSF90123">
    <property type="entry name" value="ABC transporter transmembrane region"/>
    <property type="match status" value="2"/>
</dbReference>
<dbReference type="PROSITE" id="PS50893">
    <property type="entry name" value="ABC_TRANSPORTER_2"/>
    <property type="match status" value="2"/>
</dbReference>
<evidence type="ECO:0000256" key="9">
    <source>
        <dbReference type="ARBA" id="ARBA00023136"/>
    </source>
</evidence>
<comment type="subcellular location">
    <subcellularLocation>
        <location evidence="1">Membrane</location>
        <topology evidence="1">Multi-pass membrane protein</topology>
    </subcellularLocation>
</comment>
<dbReference type="EMBL" id="CP014585">
    <property type="protein sequence ID" value="ANZ75633.1"/>
    <property type="molecule type" value="Genomic_DNA"/>
</dbReference>
<feature type="transmembrane region" description="Helical" evidence="10">
    <location>
        <begin position="251"/>
        <end position="274"/>
    </location>
</feature>
<dbReference type="PANTHER" id="PTHR24223">
    <property type="entry name" value="ATP-BINDING CASSETTE SUB-FAMILY C"/>
    <property type="match status" value="1"/>
</dbReference>
<evidence type="ECO:0000256" key="7">
    <source>
        <dbReference type="ARBA" id="ARBA00022840"/>
    </source>
</evidence>
<organism evidence="13 14">
    <name type="scientific">Komagataella pastoris</name>
    <name type="common">Yeast</name>
    <name type="synonym">Pichia pastoris</name>
    <dbReference type="NCBI Taxonomy" id="4922"/>
    <lineage>
        <taxon>Eukaryota</taxon>
        <taxon>Fungi</taxon>
        <taxon>Dikarya</taxon>
        <taxon>Ascomycota</taxon>
        <taxon>Saccharomycotina</taxon>
        <taxon>Pichiomycetes</taxon>
        <taxon>Pichiales</taxon>
        <taxon>Pichiaceae</taxon>
        <taxon>Komagataella</taxon>
    </lineage>
</organism>
<evidence type="ECO:0000256" key="4">
    <source>
        <dbReference type="ARBA" id="ARBA00022692"/>
    </source>
</evidence>
<dbReference type="GO" id="GO:0005524">
    <property type="term" value="F:ATP binding"/>
    <property type="evidence" value="ECO:0007669"/>
    <property type="project" value="UniProtKB-KW"/>
</dbReference>
<evidence type="ECO:0000256" key="6">
    <source>
        <dbReference type="ARBA" id="ARBA00022741"/>
    </source>
</evidence>
<dbReference type="InterPro" id="IPR003593">
    <property type="entry name" value="AAA+_ATPase"/>
</dbReference>
<keyword evidence="6" id="KW-0547">Nucleotide-binding</keyword>
<keyword evidence="4 10" id="KW-0812">Transmembrane</keyword>
<reference evidence="13 14" key="1">
    <citation type="submission" date="2016-02" db="EMBL/GenBank/DDBJ databases">
        <title>Comparative genomic and transcriptomic foundation for Pichia pastoris.</title>
        <authorList>
            <person name="Love K.R."/>
            <person name="Shah K.A."/>
            <person name="Whittaker C.A."/>
            <person name="Wu J."/>
            <person name="Bartlett M.C."/>
            <person name="Ma D."/>
            <person name="Leeson R.L."/>
            <person name="Priest M."/>
            <person name="Young S.K."/>
            <person name="Love J.C."/>
        </authorList>
    </citation>
    <scope>NUCLEOTIDE SEQUENCE [LARGE SCALE GENOMIC DNA]</scope>
    <source>
        <strain evidence="13 14">ATCC 28485</strain>
    </source>
</reference>
<dbReference type="SMART" id="SM00382">
    <property type="entry name" value="AAA"/>
    <property type="match status" value="2"/>
</dbReference>
<feature type="transmembrane region" description="Helical" evidence="10">
    <location>
        <begin position="791"/>
        <end position="817"/>
    </location>
</feature>
<feature type="domain" description="ABC transmembrane type-1" evidence="12">
    <location>
        <begin position="144"/>
        <end position="420"/>
    </location>
</feature>
<evidence type="ECO:0000259" key="11">
    <source>
        <dbReference type="PROSITE" id="PS50893"/>
    </source>
</evidence>
<feature type="transmembrane region" description="Helical" evidence="10">
    <location>
        <begin position="974"/>
        <end position="995"/>
    </location>
</feature>
<evidence type="ECO:0000256" key="5">
    <source>
        <dbReference type="ARBA" id="ARBA00022737"/>
    </source>
</evidence>
<dbReference type="Pfam" id="PF00005">
    <property type="entry name" value="ABC_tran"/>
    <property type="match status" value="2"/>
</dbReference>
<evidence type="ECO:0000256" key="1">
    <source>
        <dbReference type="ARBA" id="ARBA00004141"/>
    </source>
</evidence>
<dbReference type="InterPro" id="IPR027417">
    <property type="entry name" value="P-loop_NTPase"/>
</dbReference>